<protein>
    <submittedName>
        <fullName evidence="2">Uncharacterized protein</fullName>
    </submittedName>
</protein>
<evidence type="ECO:0000256" key="1">
    <source>
        <dbReference type="SAM" id="MobiDB-lite"/>
    </source>
</evidence>
<comment type="caution">
    <text evidence="2">The sequence shown here is derived from an EMBL/GenBank/DDBJ whole genome shotgun (WGS) entry which is preliminary data.</text>
</comment>
<reference evidence="2 3" key="1">
    <citation type="journal article" date="2024" name="Nat. Commun.">
        <title>Phylogenomics reveals the evolutionary origins of lichenization in chlorophyte algae.</title>
        <authorList>
            <person name="Puginier C."/>
            <person name="Libourel C."/>
            <person name="Otte J."/>
            <person name="Skaloud P."/>
            <person name="Haon M."/>
            <person name="Grisel S."/>
            <person name="Petersen M."/>
            <person name="Berrin J.G."/>
            <person name="Delaux P.M."/>
            <person name="Dal Grande F."/>
            <person name="Keller J."/>
        </authorList>
    </citation>
    <scope>NUCLEOTIDE SEQUENCE [LARGE SCALE GENOMIC DNA]</scope>
    <source>
        <strain evidence="2 3">SAG 2043</strain>
    </source>
</reference>
<name>A0AAW1P6P1_9CHLO</name>
<feature type="compositionally biased region" description="Low complexity" evidence="1">
    <location>
        <begin position="106"/>
        <end position="124"/>
    </location>
</feature>
<evidence type="ECO:0000313" key="3">
    <source>
        <dbReference type="Proteomes" id="UP001489004"/>
    </source>
</evidence>
<feature type="compositionally biased region" description="Low complexity" evidence="1">
    <location>
        <begin position="77"/>
        <end position="98"/>
    </location>
</feature>
<sequence length="131" mass="13525">MLLLQTNLTALQPTLRRVHDEDHQRRADSRYCSADVAVTGANQRASGRALLKGSLEAMEGRHLGSCWDSGCSSIKRSPAPTKTPAAPTASPSPTVVDSPAPPTASPSPTVVDSPAAPTASPSPTVFDSPAP</sequence>
<dbReference type="Proteomes" id="UP001489004">
    <property type="component" value="Unassembled WGS sequence"/>
</dbReference>
<dbReference type="AlphaFoldDB" id="A0AAW1P6P1"/>
<feature type="region of interest" description="Disordered" evidence="1">
    <location>
        <begin position="67"/>
        <end position="131"/>
    </location>
</feature>
<gene>
    <name evidence="2" type="ORF">WJX72_012072</name>
</gene>
<organism evidence="2 3">
    <name type="scientific">[Myrmecia] bisecta</name>
    <dbReference type="NCBI Taxonomy" id="41462"/>
    <lineage>
        <taxon>Eukaryota</taxon>
        <taxon>Viridiplantae</taxon>
        <taxon>Chlorophyta</taxon>
        <taxon>core chlorophytes</taxon>
        <taxon>Trebouxiophyceae</taxon>
        <taxon>Trebouxiales</taxon>
        <taxon>Trebouxiaceae</taxon>
        <taxon>Myrmecia</taxon>
    </lineage>
</organism>
<proteinExistence type="predicted"/>
<evidence type="ECO:0000313" key="2">
    <source>
        <dbReference type="EMBL" id="KAK9807881.1"/>
    </source>
</evidence>
<dbReference type="EMBL" id="JALJOR010000012">
    <property type="protein sequence ID" value="KAK9807881.1"/>
    <property type="molecule type" value="Genomic_DNA"/>
</dbReference>
<keyword evidence="3" id="KW-1185">Reference proteome</keyword>
<accession>A0AAW1P6P1</accession>